<evidence type="ECO:0000256" key="7">
    <source>
        <dbReference type="ARBA" id="ARBA00022679"/>
    </source>
</evidence>
<keyword evidence="7 15" id="KW-0808">Transferase</keyword>
<keyword evidence="12 15" id="KW-0472">Membrane</keyword>
<dbReference type="PATRIC" id="fig|161398.10.peg.727"/>
<dbReference type="InterPro" id="IPR022826">
    <property type="entry name" value="KDO_kinase"/>
</dbReference>
<comment type="function">
    <text evidence="15">Catalyzes the ATP-dependent phosphorylation of the 3-deoxy-D-manno-octulosonic acid (Kdo) residue in Kdo-lipid IV(A) at the 4-OH position.</text>
</comment>
<evidence type="ECO:0000313" key="17">
    <source>
        <dbReference type="Proteomes" id="UP000061457"/>
    </source>
</evidence>
<dbReference type="InterPro" id="IPR011009">
    <property type="entry name" value="Kinase-like_dom_sf"/>
</dbReference>
<keyword evidence="17" id="KW-1185">Reference proteome</keyword>
<dbReference type="UniPathway" id="UPA00958"/>
<evidence type="ECO:0000256" key="4">
    <source>
        <dbReference type="ARBA" id="ARBA00011988"/>
    </source>
</evidence>
<keyword evidence="9 15" id="KW-0418">Kinase</keyword>
<comment type="subcellular location">
    <subcellularLocation>
        <location evidence="1 15">Cell inner membrane</location>
        <topology evidence="1 15">Peripheral membrane protein</topology>
        <orientation evidence="1 15">Cytoplasmic side</orientation>
    </subcellularLocation>
</comment>
<comment type="catalytic activity">
    <reaction evidence="14 15">
        <text>an alpha-Kdo-(2-&gt;6)-lipid IVA + ATP = a 4-O-phospho-alpha-Kdo-(2-&gt;6)-lipid IVA + ADP + H(+)</text>
        <dbReference type="Rhea" id="RHEA:74271"/>
        <dbReference type="ChEBI" id="CHEBI:15378"/>
        <dbReference type="ChEBI" id="CHEBI:30616"/>
        <dbReference type="ChEBI" id="CHEBI:176428"/>
        <dbReference type="ChEBI" id="CHEBI:193140"/>
        <dbReference type="ChEBI" id="CHEBI:456216"/>
        <dbReference type="EC" id="2.7.1.166"/>
    </reaction>
</comment>
<feature type="active site" evidence="15">
    <location>
        <position position="167"/>
    </location>
</feature>
<evidence type="ECO:0000256" key="6">
    <source>
        <dbReference type="ARBA" id="ARBA00022519"/>
    </source>
</evidence>
<gene>
    <name evidence="15" type="primary">kdkA</name>
    <name evidence="16" type="ORF">PP2015_713</name>
</gene>
<comment type="similarity">
    <text evidence="3 15">Belongs to the protein kinase superfamily. KdkA/RfaP family.</text>
</comment>
<evidence type="ECO:0000256" key="13">
    <source>
        <dbReference type="ARBA" id="ARBA00029511"/>
    </source>
</evidence>
<dbReference type="Pfam" id="PF06293">
    <property type="entry name" value="Kdo"/>
    <property type="match status" value="1"/>
</dbReference>
<accession>A0A0S2JYJ9</accession>
<dbReference type="RefSeq" id="WP_058028990.1">
    <property type="nucleotide sequence ID" value="NZ_CP013187.1"/>
</dbReference>
<evidence type="ECO:0000256" key="5">
    <source>
        <dbReference type="ARBA" id="ARBA00022475"/>
    </source>
</evidence>
<organism evidence="16 17">
    <name type="scientific">Pseudoalteromonas phenolica</name>
    <dbReference type="NCBI Taxonomy" id="161398"/>
    <lineage>
        <taxon>Bacteria</taxon>
        <taxon>Pseudomonadati</taxon>
        <taxon>Pseudomonadota</taxon>
        <taxon>Gammaproteobacteria</taxon>
        <taxon>Alteromonadales</taxon>
        <taxon>Pseudoalteromonadaceae</taxon>
        <taxon>Pseudoalteromonas</taxon>
    </lineage>
</organism>
<dbReference type="GO" id="GO:0009244">
    <property type="term" value="P:lipopolysaccharide core region biosynthetic process"/>
    <property type="evidence" value="ECO:0007669"/>
    <property type="project" value="UniProtKB-UniRule"/>
</dbReference>
<dbReference type="GO" id="GO:0005886">
    <property type="term" value="C:plasma membrane"/>
    <property type="evidence" value="ECO:0007669"/>
    <property type="project" value="UniProtKB-SubCell"/>
</dbReference>
<evidence type="ECO:0000256" key="8">
    <source>
        <dbReference type="ARBA" id="ARBA00022741"/>
    </source>
</evidence>
<dbReference type="Proteomes" id="UP000061457">
    <property type="component" value="Chromosome I"/>
</dbReference>
<proteinExistence type="inferred from homology"/>
<evidence type="ECO:0000256" key="14">
    <source>
        <dbReference type="ARBA" id="ARBA00034417"/>
    </source>
</evidence>
<reference evidence="16 17" key="1">
    <citation type="submission" date="2015-11" db="EMBL/GenBank/DDBJ databases">
        <authorList>
            <person name="Zhang Y."/>
            <person name="Guo Z."/>
        </authorList>
    </citation>
    <scope>NUCLEOTIDE SEQUENCE [LARGE SCALE GENOMIC DNA]</scope>
    <source>
        <strain evidence="16 17">KCTC 12086</strain>
    </source>
</reference>
<dbReference type="GO" id="GO:0016773">
    <property type="term" value="F:phosphotransferase activity, alcohol group as acceptor"/>
    <property type="evidence" value="ECO:0007669"/>
    <property type="project" value="UniProtKB-UniRule"/>
</dbReference>
<evidence type="ECO:0000313" key="16">
    <source>
        <dbReference type="EMBL" id="ALO41232.1"/>
    </source>
</evidence>
<dbReference type="KEGG" id="pphe:PP2015_713"/>
<dbReference type="GO" id="GO:0016301">
    <property type="term" value="F:kinase activity"/>
    <property type="evidence" value="ECO:0007669"/>
    <property type="project" value="UniProtKB-KW"/>
</dbReference>
<keyword evidence="11 15" id="KW-0448">Lipopolysaccharide biosynthesis</keyword>
<evidence type="ECO:0000256" key="1">
    <source>
        <dbReference type="ARBA" id="ARBA00004515"/>
    </source>
</evidence>
<comment type="pathway">
    <text evidence="2 15">Bacterial outer membrane biogenesis; LPS core biosynthesis.</text>
</comment>
<evidence type="ECO:0000256" key="2">
    <source>
        <dbReference type="ARBA" id="ARBA00004713"/>
    </source>
</evidence>
<dbReference type="HAMAP" id="MF_00521">
    <property type="entry name" value="KDO_kinase"/>
    <property type="match status" value="1"/>
</dbReference>
<dbReference type="OrthoDB" id="766410at2"/>
<sequence>MRVTHPSANTHILLPDNSPLPVEENWFEPRYWQQQNKVVGEKKGRAKTYFLNLGEQIGVLRHYWRGGLVGKVLSDQYLFSRLENTRTYQEFQLLTQLEELGLPVSKPIAAKVQRSGFIYRGDLITEAVSGAQSLLDKLKQAPLTESEWQATAETLARFHNAGVFHADLNINNILFDERSKVFLIDFDRGEIRKPSQQTVENNMARLKRSFIKELNRNTEFYWRESEWDKFYALYRSFLTI</sequence>
<evidence type="ECO:0000256" key="10">
    <source>
        <dbReference type="ARBA" id="ARBA00022840"/>
    </source>
</evidence>
<evidence type="ECO:0000256" key="12">
    <source>
        <dbReference type="ARBA" id="ARBA00023136"/>
    </source>
</evidence>
<keyword evidence="10 15" id="KW-0067">ATP-binding</keyword>
<evidence type="ECO:0000256" key="11">
    <source>
        <dbReference type="ARBA" id="ARBA00022985"/>
    </source>
</evidence>
<name>A0A0S2JYJ9_9GAMM</name>
<evidence type="ECO:0000256" key="3">
    <source>
        <dbReference type="ARBA" id="ARBA00010327"/>
    </source>
</evidence>
<keyword evidence="5 15" id="KW-1003">Cell membrane</keyword>
<dbReference type="AlphaFoldDB" id="A0A0S2JYJ9"/>
<dbReference type="SUPFAM" id="SSF56112">
    <property type="entry name" value="Protein kinase-like (PK-like)"/>
    <property type="match status" value="1"/>
</dbReference>
<dbReference type="STRING" id="161398.PP2015_713"/>
<keyword evidence="6 15" id="KW-0997">Cell inner membrane</keyword>
<dbReference type="NCBIfam" id="NF002475">
    <property type="entry name" value="PRK01723.1"/>
    <property type="match status" value="1"/>
</dbReference>
<dbReference type="GO" id="GO:0005524">
    <property type="term" value="F:ATP binding"/>
    <property type="evidence" value="ECO:0007669"/>
    <property type="project" value="UniProtKB-UniRule"/>
</dbReference>
<evidence type="ECO:0000256" key="9">
    <source>
        <dbReference type="ARBA" id="ARBA00022777"/>
    </source>
</evidence>
<evidence type="ECO:0000256" key="15">
    <source>
        <dbReference type="HAMAP-Rule" id="MF_00521"/>
    </source>
</evidence>
<dbReference type="Gene3D" id="1.10.510.10">
    <property type="entry name" value="Transferase(Phosphotransferase) domain 1"/>
    <property type="match status" value="1"/>
</dbReference>
<dbReference type="EC" id="2.7.1.166" evidence="4 15"/>
<keyword evidence="8 15" id="KW-0547">Nucleotide-binding</keyword>
<protein>
    <recommendedName>
        <fullName evidence="13 15">3-deoxy-D-manno-octulosonic acid kinase</fullName>
        <shortName evidence="15">Kdo kinase</shortName>
        <ecNumber evidence="4 15">2.7.1.166</ecNumber>
    </recommendedName>
</protein>
<dbReference type="EMBL" id="CP013187">
    <property type="protein sequence ID" value="ALO41232.1"/>
    <property type="molecule type" value="Genomic_DNA"/>
</dbReference>